<dbReference type="PRINTS" id="PR00455">
    <property type="entry name" value="HTHTETR"/>
</dbReference>
<evidence type="ECO:0000256" key="3">
    <source>
        <dbReference type="ARBA" id="ARBA00023125"/>
    </source>
</evidence>
<evidence type="ECO:0000313" key="7">
    <source>
        <dbReference type="EMBL" id="GLV60806.1"/>
    </source>
</evidence>
<name>A0ABQ6G2P5_9CHLR</name>
<feature type="domain" description="HTH tetR-type" evidence="6">
    <location>
        <begin position="9"/>
        <end position="69"/>
    </location>
</feature>
<keyword evidence="2" id="KW-0805">Transcription regulation</keyword>
<dbReference type="EMBL" id="BSRI01000002">
    <property type="protein sequence ID" value="GLV60806.1"/>
    <property type="molecule type" value="Genomic_DNA"/>
</dbReference>
<dbReference type="PROSITE" id="PS50977">
    <property type="entry name" value="HTH_TETR_2"/>
    <property type="match status" value="1"/>
</dbReference>
<dbReference type="Pfam" id="PF13977">
    <property type="entry name" value="TetR_C_6"/>
    <property type="match status" value="1"/>
</dbReference>
<comment type="caution">
    <text evidence="7">The sequence shown here is derived from an EMBL/GenBank/DDBJ whole genome shotgun (WGS) entry which is preliminary data.</text>
</comment>
<dbReference type="RefSeq" id="WP_338257980.1">
    <property type="nucleotide sequence ID" value="NZ_BSRI01000002.1"/>
</dbReference>
<evidence type="ECO:0000259" key="6">
    <source>
        <dbReference type="PROSITE" id="PS50977"/>
    </source>
</evidence>
<proteinExistence type="predicted"/>
<dbReference type="InterPro" id="IPR001647">
    <property type="entry name" value="HTH_TetR"/>
</dbReference>
<dbReference type="InterPro" id="IPR039538">
    <property type="entry name" value="BetI_C"/>
</dbReference>
<keyword evidence="1" id="KW-0678">Repressor</keyword>
<protein>
    <submittedName>
        <fullName evidence="7">Fatty acid metabolism regulator protein</fullName>
    </submittedName>
</protein>
<dbReference type="Gene3D" id="1.10.10.60">
    <property type="entry name" value="Homeodomain-like"/>
    <property type="match status" value="1"/>
</dbReference>
<feature type="DNA-binding region" description="H-T-H motif" evidence="5">
    <location>
        <begin position="32"/>
        <end position="51"/>
    </location>
</feature>
<dbReference type="InterPro" id="IPR050109">
    <property type="entry name" value="HTH-type_TetR-like_transc_reg"/>
</dbReference>
<dbReference type="InterPro" id="IPR009057">
    <property type="entry name" value="Homeodomain-like_sf"/>
</dbReference>
<dbReference type="SUPFAM" id="SSF46689">
    <property type="entry name" value="Homeodomain-like"/>
    <property type="match status" value="1"/>
</dbReference>
<dbReference type="Pfam" id="PF00440">
    <property type="entry name" value="TetR_N"/>
    <property type="match status" value="1"/>
</dbReference>
<gene>
    <name evidence="7" type="primary">fadR</name>
    <name evidence="7" type="ORF">KDH_76250</name>
</gene>
<keyword evidence="8" id="KW-1185">Reference proteome</keyword>
<evidence type="ECO:0000256" key="2">
    <source>
        <dbReference type="ARBA" id="ARBA00023015"/>
    </source>
</evidence>
<reference evidence="7 8" key="1">
    <citation type="submission" date="2023-02" db="EMBL/GenBank/DDBJ databases">
        <title>Dictyobacter halimunensis sp. nov., a new member of the class Ktedonobacteria from forest soil in a geothermal area.</title>
        <authorList>
            <person name="Rachmania M.K."/>
            <person name="Ningsih F."/>
            <person name="Sakai Y."/>
            <person name="Yabe S."/>
            <person name="Yokota A."/>
            <person name="Sjamsuridzal W."/>
        </authorList>
    </citation>
    <scope>NUCLEOTIDE SEQUENCE [LARGE SCALE GENOMIC DNA]</scope>
    <source>
        <strain evidence="7 8">S3.2.2.5</strain>
    </source>
</reference>
<dbReference type="Proteomes" id="UP001344906">
    <property type="component" value="Unassembled WGS sequence"/>
</dbReference>
<sequence>MSPRPDVSEERKQQILEAAIAVFARLGFAESRMDDIAAQAGLSKGTLYLYYKNKDALIAALLKYFFTQEMEHLRAFVEVEREEPVSEQLLLLTRQFSVTMQSMVELMPISFEFYSLAGRDSEIRQFLQDYFREYRRELARLIERGSSRSEFQSVDAQATAVTIAALFEGLALLHFVDTQAFQWGAQAESSIQLLLTGLRPPFSPA</sequence>
<keyword evidence="4" id="KW-0804">Transcription</keyword>
<evidence type="ECO:0000256" key="1">
    <source>
        <dbReference type="ARBA" id="ARBA00022491"/>
    </source>
</evidence>
<dbReference type="PANTHER" id="PTHR30055:SF234">
    <property type="entry name" value="HTH-TYPE TRANSCRIPTIONAL REGULATOR BETI"/>
    <property type="match status" value="1"/>
</dbReference>
<dbReference type="InterPro" id="IPR036271">
    <property type="entry name" value="Tet_transcr_reg_TetR-rel_C_sf"/>
</dbReference>
<dbReference type="Gene3D" id="1.10.357.10">
    <property type="entry name" value="Tetracycline Repressor, domain 2"/>
    <property type="match status" value="1"/>
</dbReference>
<evidence type="ECO:0000256" key="4">
    <source>
        <dbReference type="ARBA" id="ARBA00023163"/>
    </source>
</evidence>
<dbReference type="PANTHER" id="PTHR30055">
    <property type="entry name" value="HTH-TYPE TRANSCRIPTIONAL REGULATOR RUTR"/>
    <property type="match status" value="1"/>
</dbReference>
<dbReference type="SUPFAM" id="SSF48498">
    <property type="entry name" value="Tetracyclin repressor-like, C-terminal domain"/>
    <property type="match status" value="1"/>
</dbReference>
<organism evidence="7 8">
    <name type="scientific">Dictyobacter halimunensis</name>
    <dbReference type="NCBI Taxonomy" id="3026934"/>
    <lineage>
        <taxon>Bacteria</taxon>
        <taxon>Bacillati</taxon>
        <taxon>Chloroflexota</taxon>
        <taxon>Ktedonobacteria</taxon>
        <taxon>Ktedonobacterales</taxon>
        <taxon>Dictyobacteraceae</taxon>
        <taxon>Dictyobacter</taxon>
    </lineage>
</organism>
<keyword evidence="3 5" id="KW-0238">DNA-binding</keyword>
<evidence type="ECO:0000256" key="5">
    <source>
        <dbReference type="PROSITE-ProRule" id="PRU00335"/>
    </source>
</evidence>
<evidence type="ECO:0000313" key="8">
    <source>
        <dbReference type="Proteomes" id="UP001344906"/>
    </source>
</evidence>
<accession>A0ABQ6G2P5</accession>